<evidence type="ECO:0000313" key="1">
    <source>
        <dbReference type="EMBL" id="KZT04050.1"/>
    </source>
</evidence>
<reference evidence="1 2" key="1">
    <citation type="journal article" date="2016" name="Mol. Biol. Evol.">
        <title>Comparative Genomics of Early-Diverging Mushroom-Forming Fungi Provides Insights into the Origins of Lignocellulose Decay Capabilities.</title>
        <authorList>
            <person name="Nagy L.G."/>
            <person name="Riley R."/>
            <person name="Tritt A."/>
            <person name="Adam C."/>
            <person name="Daum C."/>
            <person name="Floudas D."/>
            <person name="Sun H."/>
            <person name="Yadav J.S."/>
            <person name="Pangilinan J."/>
            <person name="Larsson K.H."/>
            <person name="Matsuura K."/>
            <person name="Barry K."/>
            <person name="Labutti K."/>
            <person name="Kuo R."/>
            <person name="Ohm R.A."/>
            <person name="Bhattacharya S.S."/>
            <person name="Shirouzu T."/>
            <person name="Yoshinaga Y."/>
            <person name="Martin F.M."/>
            <person name="Grigoriev I.V."/>
            <person name="Hibbett D.S."/>
        </authorList>
    </citation>
    <scope>NUCLEOTIDE SEQUENCE [LARGE SCALE GENOMIC DNA]</scope>
    <source>
        <strain evidence="1 2">93-53</strain>
    </source>
</reference>
<protein>
    <submittedName>
        <fullName evidence="1">Uncharacterized protein</fullName>
    </submittedName>
</protein>
<organism evidence="1 2">
    <name type="scientific">Laetiporus sulphureus 93-53</name>
    <dbReference type="NCBI Taxonomy" id="1314785"/>
    <lineage>
        <taxon>Eukaryota</taxon>
        <taxon>Fungi</taxon>
        <taxon>Dikarya</taxon>
        <taxon>Basidiomycota</taxon>
        <taxon>Agaricomycotina</taxon>
        <taxon>Agaricomycetes</taxon>
        <taxon>Polyporales</taxon>
        <taxon>Laetiporus</taxon>
    </lineage>
</organism>
<accession>A0A165D2W2</accession>
<name>A0A165D2W2_9APHY</name>
<dbReference type="EMBL" id="KV427639">
    <property type="protein sequence ID" value="KZT04050.1"/>
    <property type="molecule type" value="Genomic_DNA"/>
</dbReference>
<keyword evidence="2" id="KW-1185">Reference proteome</keyword>
<evidence type="ECO:0000313" key="2">
    <source>
        <dbReference type="Proteomes" id="UP000076871"/>
    </source>
</evidence>
<sequence>FRKVPTFGRDTIRRFCNDVSGLKQLAVRDYEDILQCIAPVIEGLLPASHNKIVLDLVFKLVMWQAFAKLRLHTDETLKTFRLSTKQLGKLVHKFCKMTCEAYHTVELPREEAARGRREAAMQVNKRASQMDSAASIQKGPKLKKLNLEMYKWHALGDYATTIMRYGTTDNYTMQIVSYTALNDASTKILT</sequence>
<dbReference type="GeneID" id="63821781"/>
<proteinExistence type="predicted"/>
<dbReference type="OrthoDB" id="3269417at2759"/>
<dbReference type="RefSeq" id="XP_040761790.1">
    <property type="nucleotide sequence ID" value="XM_040904751.1"/>
</dbReference>
<feature type="non-terminal residue" evidence="1">
    <location>
        <position position="1"/>
    </location>
</feature>
<dbReference type="AlphaFoldDB" id="A0A165D2W2"/>
<dbReference type="InParanoid" id="A0A165D2W2"/>
<dbReference type="STRING" id="1314785.A0A165D2W2"/>
<dbReference type="Proteomes" id="UP000076871">
    <property type="component" value="Unassembled WGS sequence"/>
</dbReference>
<gene>
    <name evidence="1" type="ORF">LAESUDRAFT_658444</name>
</gene>